<dbReference type="PANTHER" id="PTHR23266">
    <property type="entry name" value="IMMUNOGLOBULIN HEAVY CHAIN"/>
    <property type="match status" value="1"/>
</dbReference>
<dbReference type="GO" id="GO:0005576">
    <property type="term" value="C:extracellular region"/>
    <property type="evidence" value="ECO:0007669"/>
    <property type="project" value="UniProtKB-ARBA"/>
</dbReference>
<comment type="caution">
    <text evidence="5">The sequence shown here is derived from an EMBL/GenBank/DDBJ whole genome shotgun (WGS) entry which is preliminary data.</text>
</comment>
<evidence type="ECO:0000256" key="1">
    <source>
        <dbReference type="ARBA" id="ARBA00022859"/>
    </source>
</evidence>
<dbReference type="Proteomes" id="UP000557315">
    <property type="component" value="Unassembled WGS sequence"/>
</dbReference>
<dbReference type="InterPro" id="IPR007110">
    <property type="entry name" value="Ig-like_dom"/>
</dbReference>
<keyword evidence="1" id="KW-0391">Immunity</keyword>
<evidence type="ECO:0000256" key="2">
    <source>
        <dbReference type="ARBA" id="ARBA00023130"/>
    </source>
</evidence>
<dbReference type="InterPro" id="IPR013106">
    <property type="entry name" value="Ig_V-set"/>
</dbReference>
<evidence type="ECO:0000259" key="4">
    <source>
        <dbReference type="PROSITE" id="PS50835"/>
    </source>
</evidence>
<dbReference type="SUPFAM" id="SSF48726">
    <property type="entry name" value="Immunoglobulin"/>
    <property type="match status" value="1"/>
</dbReference>
<organism evidence="5 6">
    <name type="scientific">Daphoenositta chrysoptera</name>
    <name type="common">varied sittella</name>
    <dbReference type="NCBI Taxonomy" id="254528"/>
    <lineage>
        <taxon>Eukaryota</taxon>
        <taxon>Metazoa</taxon>
        <taxon>Chordata</taxon>
        <taxon>Craniata</taxon>
        <taxon>Vertebrata</taxon>
        <taxon>Euteleostomi</taxon>
        <taxon>Archelosauria</taxon>
        <taxon>Archosauria</taxon>
        <taxon>Dinosauria</taxon>
        <taxon>Saurischia</taxon>
        <taxon>Theropoda</taxon>
        <taxon>Coelurosauria</taxon>
        <taxon>Aves</taxon>
        <taxon>Neognathae</taxon>
        <taxon>Neoaves</taxon>
        <taxon>Telluraves</taxon>
        <taxon>Australaves</taxon>
        <taxon>Passeriformes</taxon>
        <taxon>Corvoidea</taxon>
        <taxon>Pachycephalidae</taxon>
        <taxon>Daphoenositta</taxon>
    </lineage>
</organism>
<reference evidence="5 6" key="1">
    <citation type="submission" date="2019-09" db="EMBL/GenBank/DDBJ databases">
        <title>Bird 10,000 Genomes (B10K) Project - Family phase.</title>
        <authorList>
            <person name="Zhang G."/>
        </authorList>
    </citation>
    <scope>NUCLEOTIDE SEQUENCE [LARGE SCALE GENOMIC DNA]</scope>
    <source>
        <strain evidence="5">B10K-DU-029-47</strain>
        <tissue evidence="5">Heart</tissue>
    </source>
</reference>
<feature type="non-terminal residue" evidence="5">
    <location>
        <position position="106"/>
    </location>
</feature>
<dbReference type="InterPro" id="IPR003599">
    <property type="entry name" value="Ig_sub"/>
</dbReference>
<keyword evidence="2" id="KW-1064">Adaptive immunity</keyword>
<dbReference type="PROSITE" id="PS50835">
    <property type="entry name" value="IG_LIKE"/>
    <property type="match status" value="1"/>
</dbReference>
<dbReference type="InterPro" id="IPR050199">
    <property type="entry name" value="IgHV"/>
</dbReference>
<dbReference type="AlphaFoldDB" id="A0A7K6FFF1"/>
<proteinExistence type="predicted"/>
<evidence type="ECO:0000313" key="6">
    <source>
        <dbReference type="Proteomes" id="UP000557315"/>
    </source>
</evidence>
<protein>
    <submittedName>
        <fullName evidence="5">HV315 protein</fullName>
    </submittedName>
</protein>
<accession>A0A7K6FFF1</accession>
<dbReference type="SMART" id="SM00409">
    <property type="entry name" value="IG"/>
    <property type="match status" value="1"/>
</dbReference>
<keyword evidence="3" id="KW-1280">Immunoglobulin</keyword>
<dbReference type="Gene3D" id="2.60.40.10">
    <property type="entry name" value="Immunoglobulins"/>
    <property type="match status" value="1"/>
</dbReference>
<gene>
    <name evidence="5" type="primary">Ighv315</name>
    <name evidence="5" type="ORF">DAPCHR_R07979</name>
</gene>
<evidence type="ECO:0000313" key="5">
    <source>
        <dbReference type="EMBL" id="NWV48965.1"/>
    </source>
</evidence>
<sequence>GLWAQMRLEEAGGALRAPGQSVTLSCRGSGFTFKNRYIYWYRQTPGGRLEWISLISSPTGSTKDYGAAVKGRAKISRDNSRSEAYLSLQPLQPEDSARYFCAVARG</sequence>
<feature type="non-terminal residue" evidence="5">
    <location>
        <position position="1"/>
    </location>
</feature>
<dbReference type="SMART" id="SM00406">
    <property type="entry name" value="IGv"/>
    <property type="match status" value="1"/>
</dbReference>
<dbReference type="GO" id="GO:0019814">
    <property type="term" value="C:immunoglobulin complex"/>
    <property type="evidence" value="ECO:0007669"/>
    <property type="project" value="UniProtKB-KW"/>
</dbReference>
<dbReference type="InterPro" id="IPR013783">
    <property type="entry name" value="Ig-like_fold"/>
</dbReference>
<dbReference type="InterPro" id="IPR036179">
    <property type="entry name" value="Ig-like_dom_sf"/>
</dbReference>
<feature type="domain" description="Ig-like" evidence="4">
    <location>
        <begin position="19"/>
        <end position="106"/>
    </location>
</feature>
<dbReference type="GO" id="GO:0002250">
    <property type="term" value="P:adaptive immune response"/>
    <property type="evidence" value="ECO:0007669"/>
    <property type="project" value="UniProtKB-KW"/>
</dbReference>
<dbReference type="Pfam" id="PF07686">
    <property type="entry name" value="V-set"/>
    <property type="match status" value="1"/>
</dbReference>
<dbReference type="EMBL" id="VZRO01002730">
    <property type="protein sequence ID" value="NWV48965.1"/>
    <property type="molecule type" value="Genomic_DNA"/>
</dbReference>
<name>A0A7K6FFF1_9CORV</name>
<evidence type="ECO:0000256" key="3">
    <source>
        <dbReference type="ARBA" id="ARBA00043265"/>
    </source>
</evidence>
<keyword evidence="6" id="KW-1185">Reference proteome</keyword>